<dbReference type="InParanoid" id="A7F5Z3"/>
<protein>
    <submittedName>
        <fullName evidence="1">Uncharacterized protein</fullName>
    </submittedName>
</protein>
<dbReference type="KEGG" id="ssl:SS1G_13021"/>
<sequence length="131" mass="15372">MWDFLLKTRFWLTKLALPIHSQIRWGTSFAELNLTHKEILRLQNRKASCDLIHGLNQSEWGHFQILQQYFSSKTFLNINSRLHQVREKHPMDMDDAFIDMLSYSGRIDSPLKLQGACHGFAVERGKRSQEA</sequence>
<dbReference type="AlphaFoldDB" id="A7F5Z3"/>
<evidence type="ECO:0000313" key="2">
    <source>
        <dbReference type="Proteomes" id="UP000001312"/>
    </source>
</evidence>
<reference evidence="2" key="1">
    <citation type="journal article" date="2011" name="PLoS Genet.">
        <title>Genomic analysis of the necrotrophic fungal pathogens Sclerotinia sclerotiorum and Botrytis cinerea.</title>
        <authorList>
            <person name="Amselem J."/>
            <person name="Cuomo C.A."/>
            <person name="van Kan J.A."/>
            <person name="Viaud M."/>
            <person name="Benito E.P."/>
            <person name="Couloux A."/>
            <person name="Coutinho P.M."/>
            <person name="de Vries R.P."/>
            <person name="Dyer P.S."/>
            <person name="Fillinger S."/>
            <person name="Fournier E."/>
            <person name="Gout L."/>
            <person name="Hahn M."/>
            <person name="Kohn L."/>
            <person name="Lapalu N."/>
            <person name="Plummer K.M."/>
            <person name="Pradier J.M."/>
            <person name="Quevillon E."/>
            <person name="Sharon A."/>
            <person name="Simon A."/>
            <person name="ten Have A."/>
            <person name="Tudzynski B."/>
            <person name="Tudzynski P."/>
            <person name="Wincker P."/>
            <person name="Andrew M."/>
            <person name="Anthouard V."/>
            <person name="Beever R.E."/>
            <person name="Beffa R."/>
            <person name="Benoit I."/>
            <person name="Bouzid O."/>
            <person name="Brault B."/>
            <person name="Chen Z."/>
            <person name="Choquer M."/>
            <person name="Collemare J."/>
            <person name="Cotton P."/>
            <person name="Danchin E.G."/>
            <person name="Da Silva C."/>
            <person name="Gautier A."/>
            <person name="Giraud C."/>
            <person name="Giraud T."/>
            <person name="Gonzalez C."/>
            <person name="Grossetete S."/>
            <person name="Guldener U."/>
            <person name="Henrissat B."/>
            <person name="Howlett B.J."/>
            <person name="Kodira C."/>
            <person name="Kretschmer M."/>
            <person name="Lappartient A."/>
            <person name="Leroch M."/>
            <person name="Levis C."/>
            <person name="Mauceli E."/>
            <person name="Neuveglise C."/>
            <person name="Oeser B."/>
            <person name="Pearson M."/>
            <person name="Poulain J."/>
            <person name="Poussereau N."/>
            <person name="Quesneville H."/>
            <person name="Rascle C."/>
            <person name="Schumacher J."/>
            <person name="Segurens B."/>
            <person name="Sexton A."/>
            <person name="Silva E."/>
            <person name="Sirven C."/>
            <person name="Soanes D.M."/>
            <person name="Talbot N.J."/>
            <person name="Templeton M."/>
            <person name="Yandava C."/>
            <person name="Yarden O."/>
            <person name="Zeng Q."/>
            <person name="Rollins J.A."/>
            <person name="Lebrun M.H."/>
            <person name="Dickman M."/>
        </authorList>
    </citation>
    <scope>NUCLEOTIDE SEQUENCE [LARGE SCALE GENOMIC DNA]</scope>
    <source>
        <strain evidence="2">ATCC 18683 / 1980 / Ss-1</strain>
    </source>
</reference>
<organism evidence="1 2">
    <name type="scientific">Sclerotinia sclerotiorum (strain ATCC 18683 / 1980 / Ss-1)</name>
    <name type="common">White mold</name>
    <name type="synonym">Whetzelinia sclerotiorum</name>
    <dbReference type="NCBI Taxonomy" id="665079"/>
    <lineage>
        <taxon>Eukaryota</taxon>
        <taxon>Fungi</taxon>
        <taxon>Dikarya</taxon>
        <taxon>Ascomycota</taxon>
        <taxon>Pezizomycotina</taxon>
        <taxon>Leotiomycetes</taxon>
        <taxon>Helotiales</taxon>
        <taxon>Sclerotiniaceae</taxon>
        <taxon>Sclerotinia</taxon>
    </lineage>
</organism>
<keyword evidence="2" id="KW-1185">Reference proteome</keyword>
<dbReference type="RefSeq" id="XP_001585929.1">
    <property type="nucleotide sequence ID" value="XM_001585879.1"/>
</dbReference>
<dbReference type="HOGENOM" id="CLU_1928852_0_0_1"/>
<proteinExistence type="predicted"/>
<dbReference type="Proteomes" id="UP000001312">
    <property type="component" value="Unassembled WGS sequence"/>
</dbReference>
<name>A7F5Z3_SCLS1</name>
<dbReference type="EMBL" id="CH476643">
    <property type="protein sequence ID" value="EDN98164.1"/>
    <property type="molecule type" value="Genomic_DNA"/>
</dbReference>
<dbReference type="GeneID" id="5482047"/>
<accession>A7F5Z3</accession>
<evidence type="ECO:0000313" key="1">
    <source>
        <dbReference type="EMBL" id="EDN98164.1"/>
    </source>
</evidence>
<gene>
    <name evidence="1" type="ORF">SS1G_13021</name>
</gene>